<organism evidence="1 2">
    <name type="scientific">Puccinia striiformis f. sp. tritici PST-78</name>
    <dbReference type="NCBI Taxonomy" id="1165861"/>
    <lineage>
        <taxon>Eukaryota</taxon>
        <taxon>Fungi</taxon>
        <taxon>Dikarya</taxon>
        <taxon>Basidiomycota</taxon>
        <taxon>Pucciniomycotina</taxon>
        <taxon>Pucciniomycetes</taxon>
        <taxon>Pucciniales</taxon>
        <taxon>Pucciniaceae</taxon>
        <taxon>Puccinia</taxon>
    </lineage>
</organism>
<protein>
    <submittedName>
        <fullName evidence="1">Uncharacterized protein</fullName>
    </submittedName>
</protein>
<dbReference type="InterPro" id="IPR004119">
    <property type="entry name" value="EcKL"/>
</dbReference>
<dbReference type="EMBL" id="AJIL01006138">
    <property type="protein sequence ID" value="KNE87245.1"/>
    <property type="molecule type" value="Genomic_DNA"/>
</dbReference>
<accession>A0A0L0UJX1</accession>
<dbReference type="Pfam" id="PF02958">
    <property type="entry name" value="EcKL"/>
    <property type="match status" value="1"/>
</dbReference>
<keyword evidence="2" id="KW-1185">Reference proteome</keyword>
<name>A0A0L0UJX1_9BASI</name>
<dbReference type="Proteomes" id="UP000054564">
    <property type="component" value="Unassembled WGS sequence"/>
</dbReference>
<reference evidence="2" key="1">
    <citation type="submission" date="2014-03" db="EMBL/GenBank/DDBJ databases">
        <title>The Genome Sequence of Puccinia striiformis f. sp. tritici PST-78.</title>
        <authorList>
            <consortium name="The Broad Institute Genome Sequencing Platform"/>
            <person name="Cuomo C."/>
            <person name="Hulbert S."/>
            <person name="Chen X."/>
            <person name="Walker B."/>
            <person name="Young S.K."/>
            <person name="Zeng Q."/>
            <person name="Gargeya S."/>
            <person name="Fitzgerald M."/>
            <person name="Haas B."/>
            <person name="Abouelleil A."/>
            <person name="Alvarado L."/>
            <person name="Arachchi H.M."/>
            <person name="Berlin A.M."/>
            <person name="Chapman S.B."/>
            <person name="Goldberg J."/>
            <person name="Griggs A."/>
            <person name="Gujja S."/>
            <person name="Hansen M."/>
            <person name="Howarth C."/>
            <person name="Imamovic A."/>
            <person name="Larimer J."/>
            <person name="McCowan C."/>
            <person name="Montmayeur A."/>
            <person name="Murphy C."/>
            <person name="Neiman D."/>
            <person name="Pearson M."/>
            <person name="Priest M."/>
            <person name="Roberts A."/>
            <person name="Saif S."/>
            <person name="Shea T."/>
            <person name="Sisk P."/>
            <person name="Sykes S."/>
            <person name="Wortman J."/>
            <person name="Nusbaum C."/>
            <person name="Birren B."/>
        </authorList>
    </citation>
    <scope>NUCLEOTIDE SEQUENCE [LARGE SCALE GENOMIC DNA]</scope>
    <source>
        <strain evidence="2">race PST-78</strain>
    </source>
</reference>
<evidence type="ECO:0000313" key="2">
    <source>
        <dbReference type="Proteomes" id="UP000054564"/>
    </source>
</evidence>
<comment type="caution">
    <text evidence="1">The sequence shown here is derived from an EMBL/GenBank/DDBJ whole genome shotgun (WGS) entry which is preliminary data.</text>
</comment>
<sequence length="100" mass="11546">MAEASDEIDNGPTHAVRAELEHLLERKFPQRKYHYTLAKATAKGENYVSIVYRVKLEFLDASKSDEEYSVILKVPPQNEARRKQFAARACFLKETKAFLE</sequence>
<gene>
    <name evidence="1" type="ORF">PSTG_19374</name>
</gene>
<proteinExistence type="predicted"/>
<feature type="non-terminal residue" evidence="1">
    <location>
        <position position="100"/>
    </location>
</feature>
<evidence type="ECO:0000313" key="1">
    <source>
        <dbReference type="EMBL" id="KNE87245.1"/>
    </source>
</evidence>
<dbReference type="AlphaFoldDB" id="A0A0L0UJX1"/>